<dbReference type="GO" id="GO:0006950">
    <property type="term" value="P:response to stress"/>
    <property type="evidence" value="ECO:0007669"/>
    <property type="project" value="TreeGrafter"/>
</dbReference>
<keyword evidence="2" id="KW-0238">DNA-binding</keyword>
<keyword evidence="3" id="KW-0804">Transcription</keyword>
<dbReference type="InterPro" id="IPR039422">
    <property type="entry name" value="MarR/SlyA-like"/>
</dbReference>
<dbReference type="PANTHER" id="PTHR33164:SF43">
    <property type="entry name" value="HTH-TYPE TRANSCRIPTIONAL REPRESSOR YETL"/>
    <property type="match status" value="1"/>
</dbReference>
<dbReference type="Pfam" id="PF01047">
    <property type="entry name" value="MarR"/>
    <property type="match status" value="1"/>
</dbReference>
<dbReference type="SMART" id="SM00347">
    <property type="entry name" value="HTH_MARR"/>
    <property type="match status" value="1"/>
</dbReference>
<dbReference type="Gene3D" id="1.10.10.10">
    <property type="entry name" value="Winged helix-like DNA-binding domain superfamily/Winged helix DNA-binding domain"/>
    <property type="match status" value="1"/>
</dbReference>
<dbReference type="InterPro" id="IPR036390">
    <property type="entry name" value="WH_DNA-bd_sf"/>
</dbReference>
<dbReference type="AlphaFoldDB" id="A0A934SNW0"/>
<dbReference type="InterPro" id="IPR000835">
    <property type="entry name" value="HTH_MarR-typ"/>
</dbReference>
<gene>
    <name evidence="5" type="ORF">JJB74_05165</name>
</gene>
<proteinExistence type="predicted"/>
<organism evidence="5 6">
    <name type="scientific">Noviherbaspirillum pedocola</name>
    <dbReference type="NCBI Taxonomy" id="2801341"/>
    <lineage>
        <taxon>Bacteria</taxon>
        <taxon>Pseudomonadati</taxon>
        <taxon>Pseudomonadota</taxon>
        <taxon>Betaproteobacteria</taxon>
        <taxon>Burkholderiales</taxon>
        <taxon>Oxalobacteraceae</taxon>
        <taxon>Noviherbaspirillum</taxon>
    </lineage>
</organism>
<evidence type="ECO:0000256" key="3">
    <source>
        <dbReference type="ARBA" id="ARBA00023163"/>
    </source>
</evidence>
<dbReference type="EMBL" id="JAEPBG010000002">
    <property type="protein sequence ID" value="MBK4733996.1"/>
    <property type="molecule type" value="Genomic_DNA"/>
</dbReference>
<evidence type="ECO:0000313" key="6">
    <source>
        <dbReference type="Proteomes" id="UP000622890"/>
    </source>
</evidence>
<comment type="caution">
    <text evidence="5">The sequence shown here is derived from an EMBL/GenBank/DDBJ whole genome shotgun (WGS) entry which is preliminary data.</text>
</comment>
<dbReference type="InterPro" id="IPR036388">
    <property type="entry name" value="WH-like_DNA-bd_sf"/>
</dbReference>
<evidence type="ECO:0000256" key="2">
    <source>
        <dbReference type="ARBA" id="ARBA00023125"/>
    </source>
</evidence>
<dbReference type="SUPFAM" id="SSF46785">
    <property type="entry name" value="Winged helix' DNA-binding domain"/>
    <property type="match status" value="1"/>
</dbReference>
<dbReference type="PANTHER" id="PTHR33164">
    <property type="entry name" value="TRANSCRIPTIONAL REGULATOR, MARR FAMILY"/>
    <property type="match status" value="1"/>
</dbReference>
<keyword evidence="6" id="KW-1185">Reference proteome</keyword>
<reference evidence="5" key="1">
    <citation type="submission" date="2021-01" db="EMBL/GenBank/DDBJ databases">
        <title>Genome sequence of strain Noviherbaspirillum sp. DKR-6.</title>
        <authorList>
            <person name="Chaudhary D.K."/>
        </authorList>
    </citation>
    <scope>NUCLEOTIDE SEQUENCE</scope>
    <source>
        <strain evidence="5">DKR-6</strain>
    </source>
</reference>
<dbReference type="GO" id="GO:0003700">
    <property type="term" value="F:DNA-binding transcription factor activity"/>
    <property type="evidence" value="ECO:0007669"/>
    <property type="project" value="InterPro"/>
</dbReference>
<evidence type="ECO:0000256" key="1">
    <source>
        <dbReference type="ARBA" id="ARBA00023015"/>
    </source>
</evidence>
<keyword evidence="1" id="KW-0805">Transcription regulation</keyword>
<feature type="domain" description="HTH marR-type" evidence="4">
    <location>
        <begin position="4"/>
        <end position="136"/>
    </location>
</feature>
<sequence>MAARLALLQKFRIVIRAAQRHSQWVEKQCGVSGAQLWVMQELQEHPGLRVGELARRMAIHQTTVSNLLYGLEKRGLIGKERDRSDQRVVKLSLSADGRALLDAAPKPARGLLPEAMRKLDPAAMTLLDQGLQALIDGIGLLDEDFSSQPLPFMM</sequence>
<dbReference type="PRINTS" id="PR00598">
    <property type="entry name" value="HTHMARR"/>
</dbReference>
<name>A0A934SNW0_9BURK</name>
<protein>
    <submittedName>
        <fullName evidence="5">MarR family transcriptional regulator</fullName>
    </submittedName>
</protein>
<evidence type="ECO:0000259" key="4">
    <source>
        <dbReference type="PROSITE" id="PS50995"/>
    </source>
</evidence>
<evidence type="ECO:0000313" key="5">
    <source>
        <dbReference type="EMBL" id="MBK4733996.1"/>
    </source>
</evidence>
<dbReference type="InterPro" id="IPR023187">
    <property type="entry name" value="Tscrpt_reg_MarR-type_CS"/>
</dbReference>
<dbReference type="Proteomes" id="UP000622890">
    <property type="component" value="Unassembled WGS sequence"/>
</dbReference>
<dbReference type="PROSITE" id="PS01117">
    <property type="entry name" value="HTH_MARR_1"/>
    <property type="match status" value="1"/>
</dbReference>
<dbReference type="PROSITE" id="PS50995">
    <property type="entry name" value="HTH_MARR_2"/>
    <property type="match status" value="1"/>
</dbReference>
<accession>A0A934SNW0</accession>
<dbReference type="GO" id="GO:0003677">
    <property type="term" value="F:DNA binding"/>
    <property type="evidence" value="ECO:0007669"/>
    <property type="project" value="UniProtKB-KW"/>
</dbReference>